<accession>A0AAD7DS53</accession>
<feature type="domain" description="DUF7330" evidence="1">
    <location>
        <begin position="264"/>
        <end position="368"/>
    </location>
</feature>
<keyword evidence="3" id="KW-1185">Reference proteome</keyword>
<name>A0AAD7DS53_MYCRO</name>
<evidence type="ECO:0000259" key="1">
    <source>
        <dbReference type="Pfam" id="PF24016"/>
    </source>
</evidence>
<dbReference type="InterPro" id="IPR055754">
    <property type="entry name" value="DUF7330"/>
</dbReference>
<dbReference type="AlphaFoldDB" id="A0AAD7DS53"/>
<sequence length="416" mass="44090">MSKNSPQPQPLLSKGPPGLPQYAYHPVFYQTIAIPGRVEQVRYRRSPLRRFILGARRHGRHRGWDLPANMVFDRCERASSWAAADSVLLSESAGAFRHAAEATFEIPLTVDTVLVLSVAPQQAVLFSYGTPLSGQLDISTSSRRNNTARVVITSLFGGHKRAAVKACLMSGTDGEAGVGILTGRGFWAAAAVMKIQLVLPEGKTPLHLKGLSVNLPHFTVDVGHLKDAVAFESAVLRTSNAAGSLTASTLTLETSNGGISGTFNTSTHLHLSTSNAPINVSVGLTNANSTAATTLNMRTSNNRLDEAVTLATDGRFRVDGNTSNGVLALGVAGPAGAALSLGARTSNKRAEVALPDAFEGQFTVTTSQHAEDGRTVEYGRVHEGRTVNGWVYAEEAKRRRGSVLVTTSNAEAVLVV</sequence>
<gene>
    <name evidence="2" type="ORF">B0H17DRAFT_1051273</name>
</gene>
<dbReference type="EMBL" id="JARKIE010000028">
    <property type="protein sequence ID" value="KAJ7697797.1"/>
    <property type="molecule type" value="Genomic_DNA"/>
</dbReference>
<organism evidence="2 3">
    <name type="scientific">Mycena rosella</name>
    <name type="common">Pink bonnet</name>
    <name type="synonym">Agaricus rosellus</name>
    <dbReference type="NCBI Taxonomy" id="1033263"/>
    <lineage>
        <taxon>Eukaryota</taxon>
        <taxon>Fungi</taxon>
        <taxon>Dikarya</taxon>
        <taxon>Basidiomycota</taxon>
        <taxon>Agaricomycotina</taxon>
        <taxon>Agaricomycetes</taxon>
        <taxon>Agaricomycetidae</taxon>
        <taxon>Agaricales</taxon>
        <taxon>Marasmiineae</taxon>
        <taxon>Mycenaceae</taxon>
        <taxon>Mycena</taxon>
    </lineage>
</organism>
<comment type="caution">
    <text evidence="2">The sequence shown here is derived from an EMBL/GenBank/DDBJ whole genome shotgun (WGS) entry which is preliminary data.</text>
</comment>
<evidence type="ECO:0000313" key="2">
    <source>
        <dbReference type="EMBL" id="KAJ7697797.1"/>
    </source>
</evidence>
<dbReference type="Pfam" id="PF24016">
    <property type="entry name" value="DUF7330"/>
    <property type="match status" value="1"/>
</dbReference>
<evidence type="ECO:0000313" key="3">
    <source>
        <dbReference type="Proteomes" id="UP001221757"/>
    </source>
</evidence>
<proteinExistence type="predicted"/>
<dbReference type="Proteomes" id="UP001221757">
    <property type="component" value="Unassembled WGS sequence"/>
</dbReference>
<reference evidence="2" key="1">
    <citation type="submission" date="2023-03" db="EMBL/GenBank/DDBJ databases">
        <title>Massive genome expansion in bonnet fungi (Mycena s.s.) driven by repeated elements and novel gene families across ecological guilds.</title>
        <authorList>
            <consortium name="Lawrence Berkeley National Laboratory"/>
            <person name="Harder C.B."/>
            <person name="Miyauchi S."/>
            <person name="Viragh M."/>
            <person name="Kuo A."/>
            <person name="Thoen E."/>
            <person name="Andreopoulos B."/>
            <person name="Lu D."/>
            <person name="Skrede I."/>
            <person name="Drula E."/>
            <person name="Henrissat B."/>
            <person name="Morin E."/>
            <person name="Kohler A."/>
            <person name="Barry K."/>
            <person name="LaButti K."/>
            <person name="Morin E."/>
            <person name="Salamov A."/>
            <person name="Lipzen A."/>
            <person name="Mereny Z."/>
            <person name="Hegedus B."/>
            <person name="Baldrian P."/>
            <person name="Stursova M."/>
            <person name="Weitz H."/>
            <person name="Taylor A."/>
            <person name="Grigoriev I.V."/>
            <person name="Nagy L.G."/>
            <person name="Martin F."/>
            <person name="Kauserud H."/>
        </authorList>
    </citation>
    <scope>NUCLEOTIDE SEQUENCE</scope>
    <source>
        <strain evidence="2">CBHHK067</strain>
    </source>
</reference>
<protein>
    <recommendedName>
        <fullName evidence="1">DUF7330 domain-containing protein</fullName>
    </recommendedName>
</protein>